<evidence type="ECO:0008006" key="4">
    <source>
        <dbReference type="Google" id="ProtNLM"/>
    </source>
</evidence>
<name>A0ABY4WNZ1_9GAMM</name>
<keyword evidence="3" id="KW-1185">Reference proteome</keyword>
<sequence>MKQVLVAFASLFLFACTSKNSPNSNVVIFNRAIEERAYLLLAVYDGKVGKPSLTIIESKFKAVAGVLCEGGFSFDKPDNVALKKFNRMTLEKWIANQHINFVAKSPESGFSTQSTSSETKMAYCT</sequence>
<dbReference type="EMBL" id="CP082275">
    <property type="protein sequence ID" value="USH01284.1"/>
    <property type="molecule type" value="Genomic_DNA"/>
</dbReference>
<keyword evidence="1" id="KW-0732">Signal</keyword>
<feature type="signal peptide" evidence="1">
    <location>
        <begin position="1"/>
        <end position="15"/>
    </location>
</feature>
<dbReference type="RefSeq" id="WP_251875471.1">
    <property type="nucleotide sequence ID" value="NZ_CP082275.1"/>
</dbReference>
<dbReference type="PROSITE" id="PS51257">
    <property type="entry name" value="PROKAR_LIPOPROTEIN"/>
    <property type="match status" value="1"/>
</dbReference>
<evidence type="ECO:0000313" key="3">
    <source>
        <dbReference type="Proteomes" id="UP001056255"/>
    </source>
</evidence>
<proteinExistence type="predicted"/>
<feature type="chain" id="PRO_5046525544" description="Lipoprotein" evidence="1">
    <location>
        <begin position="16"/>
        <end position="125"/>
    </location>
</feature>
<reference evidence="2" key="1">
    <citation type="submission" date="2021-08" db="EMBL/GenBank/DDBJ databases">
        <authorList>
            <person name="Sakaguchi M."/>
            <person name="Kikuchi T."/>
            <person name="Urbanczyk H."/>
        </authorList>
    </citation>
    <scope>NUCLEOTIDE SEQUENCE</scope>
    <source>
        <strain evidence="2">020920N</strain>
    </source>
</reference>
<organism evidence="2 3">
    <name type="scientific">Grimontia kaedaensis</name>
    <dbReference type="NCBI Taxonomy" id="2872157"/>
    <lineage>
        <taxon>Bacteria</taxon>
        <taxon>Pseudomonadati</taxon>
        <taxon>Pseudomonadota</taxon>
        <taxon>Gammaproteobacteria</taxon>
        <taxon>Vibrionales</taxon>
        <taxon>Vibrionaceae</taxon>
        <taxon>Grimontia</taxon>
    </lineage>
</organism>
<protein>
    <recommendedName>
        <fullName evidence="4">Lipoprotein</fullName>
    </recommendedName>
</protein>
<evidence type="ECO:0000256" key="1">
    <source>
        <dbReference type="SAM" id="SignalP"/>
    </source>
</evidence>
<gene>
    <name evidence="2" type="ORF">K6Q96_10135</name>
</gene>
<accession>A0ABY4WNZ1</accession>
<dbReference type="Proteomes" id="UP001056255">
    <property type="component" value="Chromosome I"/>
</dbReference>
<evidence type="ECO:0000313" key="2">
    <source>
        <dbReference type="EMBL" id="USH01284.1"/>
    </source>
</evidence>